<sequence>MGPVIYREPDLLRLAEGLEASDPASLAFAQFSATAEEQAKLAKKVQHAKDTDSYQQWLAGALSASMGPVYRALKSHEQTLARPFRDQSALARSYCRLEFWGHIWNASIIPPQCDFTEERLALRAEASKQAQALPPLSAEQVKIACLATGNKKGGLDGWTFRALRNIPDFSYQQLAELFRLMEVELSLPIQMQAVQVVLLAKSPEKVAWARQEAAVHGWKCVAGLTLSLAARYGAKGVDDPAGTDASGGEFGSSSWSGAFCRGRKECNHTAEPGEDSSAVGRHTPTQQERERRGLKWKSASTLDRQRARRKNKRKRAAASPGQEPVAKARTGPAPKALPPPPPAGPRTGGTRGARGPVAFSDTESSDAEVVEQGPETGTASEGEGASPTGLRPHRCTRPPAGPRTERASAARRPATFPGSESAEADVEQAPDTGTTSEGERASPTGLRPFRSTATSSVRAPQGLLQAALSRAEEEAVEASMSSEEAIEPRLSGTDISNRPALPYTVGLKGVHEGASPPGDVVSAFFPQTLELVCNLVTQESQEPEQLQRLQAGKSRAVYDFVPARSYVLKLSMENGHGREVEAASSLPGIAPATEAFDKILMRLFWRRENTEYLLLTEVLKQARVTPLNQAWPGVIPESVVLQAGAIIAFAAKQWQVKDLGSYNLALMDAFSGGHKLCILDMADWIPWGHRYPVFPGKQKARGLLTFVRHGHSESLLKLFESFAGQDPSEVLAVLRQRLKGQALRALVEQGVFD</sequence>
<keyword evidence="3" id="KW-1185">Reference proteome</keyword>
<dbReference type="EMBL" id="LSRX01002838">
    <property type="protein sequence ID" value="OLP75064.1"/>
    <property type="molecule type" value="Genomic_DNA"/>
</dbReference>
<evidence type="ECO:0000256" key="1">
    <source>
        <dbReference type="SAM" id="MobiDB-lite"/>
    </source>
</evidence>
<comment type="caution">
    <text evidence="2">The sequence shown here is derived from an EMBL/GenBank/DDBJ whole genome shotgun (WGS) entry which is preliminary data.</text>
</comment>
<organism evidence="2 3">
    <name type="scientific">Symbiodinium microadriaticum</name>
    <name type="common">Dinoflagellate</name>
    <name type="synonym">Zooxanthella microadriatica</name>
    <dbReference type="NCBI Taxonomy" id="2951"/>
    <lineage>
        <taxon>Eukaryota</taxon>
        <taxon>Sar</taxon>
        <taxon>Alveolata</taxon>
        <taxon>Dinophyceae</taxon>
        <taxon>Suessiales</taxon>
        <taxon>Symbiodiniaceae</taxon>
        <taxon>Symbiodinium</taxon>
    </lineage>
</organism>
<dbReference type="OrthoDB" id="441669at2759"/>
<feature type="region of interest" description="Disordered" evidence="1">
    <location>
        <begin position="268"/>
        <end position="493"/>
    </location>
</feature>
<feature type="compositionally biased region" description="Pro residues" evidence="1">
    <location>
        <begin position="335"/>
        <end position="344"/>
    </location>
</feature>
<reference evidence="2 3" key="1">
    <citation type="submission" date="2016-02" db="EMBL/GenBank/DDBJ databases">
        <title>Genome analysis of coral dinoflagellate symbionts highlights evolutionary adaptations to a symbiotic lifestyle.</title>
        <authorList>
            <person name="Aranda M."/>
            <person name="Li Y."/>
            <person name="Liew Y.J."/>
            <person name="Baumgarten S."/>
            <person name="Simakov O."/>
            <person name="Wilson M."/>
            <person name="Piel J."/>
            <person name="Ashoor H."/>
            <person name="Bougouffa S."/>
            <person name="Bajic V.B."/>
            <person name="Ryu T."/>
            <person name="Ravasi T."/>
            <person name="Bayer T."/>
            <person name="Micklem G."/>
            <person name="Kim H."/>
            <person name="Bhak J."/>
            <person name="Lajeunesse T.C."/>
            <person name="Voolstra C.R."/>
        </authorList>
    </citation>
    <scope>NUCLEOTIDE SEQUENCE [LARGE SCALE GENOMIC DNA]</scope>
    <source>
        <strain evidence="2 3">CCMP2467</strain>
    </source>
</reference>
<feature type="compositionally biased region" description="Basic residues" evidence="1">
    <location>
        <begin position="306"/>
        <end position="316"/>
    </location>
</feature>
<dbReference type="AlphaFoldDB" id="A0A1Q9BWP5"/>
<dbReference type="Proteomes" id="UP000186817">
    <property type="component" value="Unassembled WGS sequence"/>
</dbReference>
<evidence type="ECO:0000313" key="2">
    <source>
        <dbReference type="EMBL" id="OLP75064.1"/>
    </source>
</evidence>
<proteinExistence type="predicted"/>
<name>A0A1Q9BWP5_SYMMI</name>
<gene>
    <name evidence="2" type="ORF">AK812_SmicGene45208</name>
</gene>
<protein>
    <submittedName>
        <fullName evidence="2">Uncharacterized protein</fullName>
    </submittedName>
</protein>
<evidence type="ECO:0000313" key="3">
    <source>
        <dbReference type="Proteomes" id="UP000186817"/>
    </source>
</evidence>
<accession>A0A1Q9BWP5</accession>